<dbReference type="VEuPathDB" id="FungiDB:PV10_06240"/>
<dbReference type="STRING" id="212818.A0A0D1XU59"/>
<dbReference type="InterPro" id="IPR048874">
    <property type="entry name" value="Ribosomal_bL31m_N"/>
</dbReference>
<dbReference type="GO" id="GO:0005762">
    <property type="term" value="C:mitochondrial large ribosomal subunit"/>
    <property type="evidence" value="ECO:0007669"/>
    <property type="project" value="InterPro"/>
</dbReference>
<dbReference type="GeneID" id="27324085"/>
<evidence type="ECO:0000313" key="3">
    <source>
        <dbReference type="EMBL" id="KIV91731.1"/>
    </source>
</evidence>
<sequence length="204" mass="22379">MSSSTALRPILRPHSLPSLPSSSTAKTTFICQSCRHARLLRRPKRIYTFTQLVTLSDGSAFTMRTTSPVPVYRSTRDTRNAPLWNPTSKDVMNVEEDDSGRLAGFRARFGTSFDALTPESSSSKKAKGDSTLDVQEEGSKGANRPKKPVETQNVMAEGQFLDKNEFAEDDMNLLDLITSFGQGSNQQSSMKSGPEAPKKKGGKK</sequence>
<feature type="region of interest" description="Disordered" evidence="1">
    <location>
        <begin position="1"/>
        <end position="23"/>
    </location>
</feature>
<protein>
    <recommendedName>
        <fullName evidence="2">Ribosomal protein bL31m N-terminal domain-containing protein</fullName>
    </recommendedName>
</protein>
<dbReference type="EMBL" id="KN847523">
    <property type="protein sequence ID" value="KIV91731.1"/>
    <property type="molecule type" value="Genomic_DNA"/>
</dbReference>
<dbReference type="InterPro" id="IPR034600">
    <property type="entry name" value="Ribosomal_bL31m"/>
</dbReference>
<proteinExistence type="predicted"/>
<evidence type="ECO:0000313" key="4">
    <source>
        <dbReference type="Proteomes" id="UP000054302"/>
    </source>
</evidence>
<keyword evidence="4" id="KW-1185">Reference proteome</keyword>
<evidence type="ECO:0000256" key="1">
    <source>
        <dbReference type="SAM" id="MobiDB-lite"/>
    </source>
</evidence>
<dbReference type="Gene3D" id="6.20.130.10">
    <property type="match status" value="1"/>
</dbReference>
<dbReference type="HOGENOM" id="CLU_109501_1_1_1"/>
<organism evidence="3 4">
    <name type="scientific">Exophiala mesophila</name>
    <name type="common">Black yeast-like fungus</name>
    <dbReference type="NCBI Taxonomy" id="212818"/>
    <lineage>
        <taxon>Eukaryota</taxon>
        <taxon>Fungi</taxon>
        <taxon>Dikarya</taxon>
        <taxon>Ascomycota</taxon>
        <taxon>Pezizomycotina</taxon>
        <taxon>Eurotiomycetes</taxon>
        <taxon>Chaetothyriomycetidae</taxon>
        <taxon>Chaetothyriales</taxon>
        <taxon>Herpotrichiellaceae</taxon>
        <taxon>Exophiala</taxon>
    </lineage>
</organism>
<dbReference type="Proteomes" id="UP000054302">
    <property type="component" value="Unassembled WGS sequence"/>
</dbReference>
<dbReference type="AlphaFoldDB" id="A0A0D1XU59"/>
<dbReference type="RefSeq" id="XP_016223305.1">
    <property type="nucleotide sequence ID" value="XM_016371012.1"/>
</dbReference>
<dbReference type="PANTHER" id="PTHR28174">
    <property type="entry name" value="54S RIBOSOMAL PROTEIN L36, MITOCHONDRIAL"/>
    <property type="match status" value="1"/>
</dbReference>
<feature type="compositionally biased region" description="Polar residues" evidence="1">
    <location>
        <begin position="179"/>
        <end position="191"/>
    </location>
</feature>
<evidence type="ECO:0000259" key="2">
    <source>
        <dbReference type="Pfam" id="PF21492"/>
    </source>
</evidence>
<dbReference type="GO" id="GO:0003735">
    <property type="term" value="F:structural constituent of ribosome"/>
    <property type="evidence" value="ECO:0007669"/>
    <property type="project" value="InterPro"/>
</dbReference>
<feature type="region of interest" description="Disordered" evidence="1">
    <location>
        <begin position="177"/>
        <end position="204"/>
    </location>
</feature>
<name>A0A0D1XU59_EXOME</name>
<reference evidence="3 4" key="1">
    <citation type="submission" date="2015-01" db="EMBL/GenBank/DDBJ databases">
        <title>The Genome Sequence of Exophiala mesophila CBS40295.</title>
        <authorList>
            <consortium name="The Broad Institute Genomics Platform"/>
            <person name="Cuomo C."/>
            <person name="de Hoog S."/>
            <person name="Gorbushina A."/>
            <person name="Stielow B."/>
            <person name="Teixiera M."/>
            <person name="Abouelleil A."/>
            <person name="Chapman S.B."/>
            <person name="Priest M."/>
            <person name="Young S.K."/>
            <person name="Wortman J."/>
            <person name="Nusbaum C."/>
            <person name="Birren B."/>
        </authorList>
    </citation>
    <scope>NUCLEOTIDE SEQUENCE [LARGE SCALE GENOMIC DNA]</scope>
    <source>
        <strain evidence="3 4">CBS 40295</strain>
    </source>
</reference>
<feature type="compositionally biased region" description="Low complexity" evidence="1">
    <location>
        <begin position="7"/>
        <end position="23"/>
    </location>
</feature>
<gene>
    <name evidence="3" type="ORF">PV10_06240</name>
</gene>
<dbReference type="Pfam" id="PF21492">
    <property type="entry name" value="bL31_N"/>
    <property type="match status" value="1"/>
</dbReference>
<dbReference type="GO" id="GO:0032543">
    <property type="term" value="P:mitochondrial translation"/>
    <property type="evidence" value="ECO:0007669"/>
    <property type="project" value="InterPro"/>
</dbReference>
<feature type="domain" description="Ribosomal protein bL31m N-terminal" evidence="2">
    <location>
        <begin position="42"/>
        <end position="87"/>
    </location>
</feature>
<dbReference type="PANTHER" id="PTHR28174:SF1">
    <property type="entry name" value="LARGE RIBOSOMAL SUBUNIT PROTEIN BL31M"/>
    <property type="match status" value="1"/>
</dbReference>
<dbReference type="OrthoDB" id="5587740at2759"/>
<dbReference type="OMA" id="RIYTFTQ"/>
<accession>A0A0D1XU59</accession>
<feature type="region of interest" description="Disordered" evidence="1">
    <location>
        <begin position="114"/>
        <end position="163"/>
    </location>
</feature>